<dbReference type="Proteomes" id="UP000887565">
    <property type="component" value="Unplaced"/>
</dbReference>
<dbReference type="WBParaSite" id="nRc.2.0.1.t29961-RA">
    <property type="protein sequence ID" value="nRc.2.0.1.t29961-RA"/>
    <property type="gene ID" value="nRc.2.0.1.g29961"/>
</dbReference>
<feature type="transmembrane region" description="Helical" evidence="1">
    <location>
        <begin position="300"/>
        <end position="318"/>
    </location>
</feature>
<feature type="transmembrane region" description="Helical" evidence="1">
    <location>
        <begin position="324"/>
        <end position="345"/>
    </location>
</feature>
<sequence length="509" mass="57089">MESESKFATVHENLRNQGFYLKRQRSLRSGSTGVASITRFAGYGSGRLSGYTRVAGRSVGPWRSGWSGRSLRAGRSGRSVGAWFAWRASFAWVAWGAGWSSRAGRSTGAWFARWRRRSFARSVGRGTRSAWSTGGAGFTELKLFYNNTWQSGQAASITRSRWGRGSLSNVGNGTRSTATAAAAAAASLVLHLVPDVLHVIVHHRQRNANGQNGHDAECDRRIGHESVGLYPRIGFSFIGHVRSSNKRKENIFVRKVIAYIQFSEVESPYHQNVDIKTPDTERRYPYPVFLKYGRVITRALLARFFFVGHSVLAIWQLVDVSGKSSFWALTAISCSILAEGMLIILSRQGQEAKWFCTSVFLYLCSIVPAVWYLQLNLTVWPHGDPKKTYLESALQVSRELWVQIISQTILVTLIIGRWMLPKGDITREQLSQILLAYLAICKALFEPLASDIVEMFDTFKEPIIRQAPKLPYAVLTVWTLSLAQFPFVMTTSRARKMRVAITQSNSDEE</sequence>
<evidence type="ECO:0000313" key="2">
    <source>
        <dbReference type="Proteomes" id="UP000887565"/>
    </source>
</evidence>
<dbReference type="InterPro" id="IPR019169">
    <property type="entry name" value="Transmembrane_26"/>
</dbReference>
<feature type="transmembrane region" description="Helical" evidence="1">
    <location>
        <begin position="432"/>
        <end position="450"/>
    </location>
</feature>
<dbReference type="AlphaFoldDB" id="A0A915JUM5"/>
<dbReference type="PANTHER" id="PTHR22168:SF8">
    <property type="entry name" value="TRANSMEMBRANE PROTEIN 26"/>
    <property type="match status" value="1"/>
</dbReference>
<evidence type="ECO:0000313" key="3">
    <source>
        <dbReference type="WBParaSite" id="nRc.2.0.1.t29961-RA"/>
    </source>
</evidence>
<dbReference type="PANTHER" id="PTHR22168">
    <property type="entry name" value="TMEM26 PROTEIN"/>
    <property type="match status" value="1"/>
</dbReference>
<keyword evidence="1" id="KW-0812">Transmembrane</keyword>
<evidence type="ECO:0000256" key="1">
    <source>
        <dbReference type="SAM" id="Phobius"/>
    </source>
</evidence>
<organism evidence="2 3">
    <name type="scientific">Romanomermis culicivorax</name>
    <name type="common">Nematode worm</name>
    <dbReference type="NCBI Taxonomy" id="13658"/>
    <lineage>
        <taxon>Eukaryota</taxon>
        <taxon>Metazoa</taxon>
        <taxon>Ecdysozoa</taxon>
        <taxon>Nematoda</taxon>
        <taxon>Enoplea</taxon>
        <taxon>Dorylaimia</taxon>
        <taxon>Mermithida</taxon>
        <taxon>Mermithoidea</taxon>
        <taxon>Mermithidae</taxon>
        <taxon>Romanomermis</taxon>
    </lineage>
</organism>
<reference evidence="3" key="1">
    <citation type="submission" date="2022-11" db="UniProtKB">
        <authorList>
            <consortium name="WormBaseParasite"/>
        </authorList>
    </citation>
    <scope>IDENTIFICATION</scope>
</reference>
<feature type="transmembrane region" description="Helical" evidence="1">
    <location>
        <begin position="400"/>
        <end position="420"/>
    </location>
</feature>
<dbReference type="Pfam" id="PF09772">
    <property type="entry name" value="Tmem26"/>
    <property type="match status" value="1"/>
</dbReference>
<accession>A0A915JUM5</accession>
<keyword evidence="2" id="KW-1185">Reference proteome</keyword>
<proteinExistence type="predicted"/>
<keyword evidence="1" id="KW-1133">Transmembrane helix</keyword>
<feature type="transmembrane region" description="Helical" evidence="1">
    <location>
        <begin position="470"/>
        <end position="488"/>
    </location>
</feature>
<keyword evidence="1" id="KW-0472">Membrane</keyword>
<feature type="transmembrane region" description="Helical" evidence="1">
    <location>
        <begin position="352"/>
        <end position="373"/>
    </location>
</feature>
<name>A0A915JUM5_ROMCU</name>
<protein>
    <submittedName>
        <fullName evidence="3">Transmembrane protein</fullName>
    </submittedName>
</protein>